<dbReference type="Gene3D" id="3.40.50.1000">
    <property type="entry name" value="HAD superfamily/HAD-like"/>
    <property type="match status" value="1"/>
</dbReference>
<dbReference type="SFLD" id="SFLDS00003">
    <property type="entry name" value="Haloacid_Dehalogenase"/>
    <property type="match status" value="1"/>
</dbReference>
<dbReference type="AlphaFoldDB" id="R3WDC1"/>
<dbReference type="OrthoDB" id="9790031at2"/>
<dbReference type="GO" id="GO:0016791">
    <property type="term" value="F:phosphatase activity"/>
    <property type="evidence" value="ECO:0007669"/>
    <property type="project" value="TreeGrafter"/>
</dbReference>
<evidence type="ECO:0000313" key="1">
    <source>
        <dbReference type="EMBL" id="EOL45437.1"/>
    </source>
</evidence>
<dbReference type="PROSITE" id="PS01228">
    <property type="entry name" value="COF_1"/>
    <property type="match status" value="1"/>
</dbReference>
<keyword evidence="2" id="KW-1185">Reference proteome</keyword>
<dbReference type="STRING" id="154621.RV11_GL000130"/>
<dbReference type="PANTHER" id="PTHR10000:SF8">
    <property type="entry name" value="HAD SUPERFAMILY HYDROLASE-LIKE, TYPE 3"/>
    <property type="match status" value="1"/>
</dbReference>
<dbReference type="HOGENOM" id="CLU_044146_0_1_9"/>
<dbReference type="NCBIfam" id="TIGR01484">
    <property type="entry name" value="HAD-SF-IIB"/>
    <property type="match status" value="1"/>
</dbReference>
<dbReference type="RefSeq" id="WP_010767990.1">
    <property type="nucleotide sequence ID" value="NZ_ASWE01000003.1"/>
</dbReference>
<dbReference type="SFLD" id="SFLDG01144">
    <property type="entry name" value="C2.B.4:_PGP_Like"/>
    <property type="match status" value="1"/>
</dbReference>
<dbReference type="InterPro" id="IPR036412">
    <property type="entry name" value="HAD-like_sf"/>
</dbReference>
<dbReference type="Pfam" id="PF08282">
    <property type="entry name" value="Hydrolase_3"/>
    <property type="match status" value="1"/>
</dbReference>
<reference evidence="1 2" key="1">
    <citation type="submission" date="2013-02" db="EMBL/GenBank/DDBJ databases">
        <title>The Genome Sequence of Enterococcus phoeniculicola BAA-412.</title>
        <authorList>
            <consortium name="The Broad Institute Genome Sequencing Platform"/>
            <consortium name="The Broad Institute Genome Sequencing Center for Infectious Disease"/>
            <person name="Earl A.M."/>
            <person name="Gilmore M.S."/>
            <person name="Lebreton F."/>
            <person name="Walker B."/>
            <person name="Young S.K."/>
            <person name="Zeng Q."/>
            <person name="Gargeya S."/>
            <person name="Fitzgerald M."/>
            <person name="Haas B."/>
            <person name="Abouelleil A."/>
            <person name="Alvarado L."/>
            <person name="Arachchi H.M."/>
            <person name="Berlin A.M."/>
            <person name="Chapman S.B."/>
            <person name="Dewar J."/>
            <person name="Goldberg J."/>
            <person name="Griggs A."/>
            <person name="Gujja S."/>
            <person name="Hansen M."/>
            <person name="Howarth C."/>
            <person name="Imamovic A."/>
            <person name="Larimer J."/>
            <person name="McCowan C."/>
            <person name="Murphy C."/>
            <person name="Neiman D."/>
            <person name="Pearson M."/>
            <person name="Priest M."/>
            <person name="Roberts A."/>
            <person name="Saif S."/>
            <person name="Shea T."/>
            <person name="Sisk P."/>
            <person name="Sykes S."/>
            <person name="Wortman J."/>
            <person name="Nusbaum C."/>
            <person name="Birren B."/>
        </authorList>
    </citation>
    <scope>NUCLEOTIDE SEQUENCE [LARGE SCALE GENOMIC DNA]</scope>
    <source>
        <strain evidence="1 2">ATCC BAA-412</strain>
    </source>
</reference>
<dbReference type="PATRIC" id="fig|1158610.3.peg.1305"/>
<dbReference type="GO" id="GO:0005829">
    <property type="term" value="C:cytosol"/>
    <property type="evidence" value="ECO:0007669"/>
    <property type="project" value="TreeGrafter"/>
</dbReference>
<dbReference type="EMBL" id="AJAT01000012">
    <property type="protein sequence ID" value="EOL45437.1"/>
    <property type="molecule type" value="Genomic_DNA"/>
</dbReference>
<dbReference type="SUPFAM" id="SSF56784">
    <property type="entry name" value="HAD-like"/>
    <property type="match status" value="1"/>
</dbReference>
<sequence length="278" mass="30904">MIKLIAIDLDGTLLNDKKQISERNKQALAQAKSMGVKIVICTGRPLKAIEGFLEELNLLESGDYSITFNGGLVQKNDTGEIIEQTVMEQNDIRTLHQVAEKMDLPLDVLSEGTVLQFPTSQTNPSIYSQLNKLLDFQPAVMKELNDSTIYNKAVIAIDQEILDPKIAEIPKIYYDQYEIIKTRNNLLEFMPKGITKGYGISLLAKDLGIERHEIMGIGDEENDLPMIEYVGMGVAMANAIPLVRDAADYVTATNEEDGVAQAIEQFVLHEKEGFDGIL</sequence>
<dbReference type="Proteomes" id="UP000013785">
    <property type="component" value="Unassembled WGS sequence"/>
</dbReference>
<keyword evidence="1" id="KW-0378">Hydrolase</keyword>
<dbReference type="eggNOG" id="COG0561">
    <property type="taxonomic scope" value="Bacteria"/>
</dbReference>
<dbReference type="SFLD" id="SFLDG01140">
    <property type="entry name" value="C2.B:_Phosphomannomutase_and_P"/>
    <property type="match status" value="1"/>
</dbReference>
<dbReference type="PANTHER" id="PTHR10000">
    <property type="entry name" value="PHOSPHOSERINE PHOSPHATASE"/>
    <property type="match status" value="1"/>
</dbReference>
<organism evidence="1 2">
    <name type="scientific">Enterococcus phoeniculicola ATCC BAA-412</name>
    <dbReference type="NCBI Taxonomy" id="1158610"/>
    <lineage>
        <taxon>Bacteria</taxon>
        <taxon>Bacillati</taxon>
        <taxon>Bacillota</taxon>
        <taxon>Bacilli</taxon>
        <taxon>Lactobacillales</taxon>
        <taxon>Enterococcaceae</taxon>
        <taxon>Enterococcus</taxon>
    </lineage>
</organism>
<proteinExistence type="predicted"/>
<comment type="caution">
    <text evidence="1">The sequence shown here is derived from an EMBL/GenBank/DDBJ whole genome shotgun (WGS) entry which is preliminary data.</text>
</comment>
<accession>R3WDC1</accession>
<protein>
    <submittedName>
        <fullName evidence="1">Cof-like hydrolase</fullName>
    </submittedName>
</protein>
<dbReference type="InterPro" id="IPR023214">
    <property type="entry name" value="HAD_sf"/>
</dbReference>
<gene>
    <name evidence="1" type="ORF">UC3_01327</name>
</gene>
<dbReference type="NCBIfam" id="TIGR00099">
    <property type="entry name" value="Cof-subfamily"/>
    <property type="match status" value="1"/>
</dbReference>
<dbReference type="GO" id="GO:0000287">
    <property type="term" value="F:magnesium ion binding"/>
    <property type="evidence" value="ECO:0007669"/>
    <property type="project" value="TreeGrafter"/>
</dbReference>
<dbReference type="InterPro" id="IPR006379">
    <property type="entry name" value="HAD-SF_hydro_IIB"/>
</dbReference>
<dbReference type="InterPro" id="IPR000150">
    <property type="entry name" value="Cof"/>
</dbReference>
<dbReference type="CDD" id="cd07516">
    <property type="entry name" value="HAD_Pase"/>
    <property type="match status" value="1"/>
</dbReference>
<name>R3WDC1_9ENTE</name>
<dbReference type="Gene3D" id="3.30.1240.10">
    <property type="match status" value="1"/>
</dbReference>
<evidence type="ECO:0000313" key="2">
    <source>
        <dbReference type="Proteomes" id="UP000013785"/>
    </source>
</evidence>